<dbReference type="AlphaFoldDB" id="A0A366FG28"/>
<proteinExistence type="predicted"/>
<organism evidence="2 3">
    <name type="scientific">Roseiarcus fermentans</name>
    <dbReference type="NCBI Taxonomy" id="1473586"/>
    <lineage>
        <taxon>Bacteria</taxon>
        <taxon>Pseudomonadati</taxon>
        <taxon>Pseudomonadota</taxon>
        <taxon>Alphaproteobacteria</taxon>
        <taxon>Hyphomicrobiales</taxon>
        <taxon>Roseiarcaceae</taxon>
        <taxon>Roseiarcus</taxon>
    </lineage>
</organism>
<protein>
    <submittedName>
        <fullName evidence="2">Uncharacterized protein</fullName>
    </submittedName>
</protein>
<keyword evidence="3" id="KW-1185">Reference proteome</keyword>
<feature type="region of interest" description="Disordered" evidence="1">
    <location>
        <begin position="1"/>
        <end position="29"/>
    </location>
</feature>
<dbReference type="EMBL" id="QNRK01000012">
    <property type="protein sequence ID" value="RBP13066.1"/>
    <property type="molecule type" value="Genomic_DNA"/>
</dbReference>
<feature type="compositionally biased region" description="Basic and acidic residues" evidence="1">
    <location>
        <begin position="1"/>
        <end position="15"/>
    </location>
</feature>
<gene>
    <name evidence="2" type="ORF">DFR50_11235</name>
</gene>
<evidence type="ECO:0000313" key="2">
    <source>
        <dbReference type="EMBL" id="RBP13066.1"/>
    </source>
</evidence>
<dbReference type="RefSeq" id="WP_113889485.1">
    <property type="nucleotide sequence ID" value="NZ_QNRK01000012.1"/>
</dbReference>
<evidence type="ECO:0000256" key="1">
    <source>
        <dbReference type="SAM" id="MobiDB-lite"/>
    </source>
</evidence>
<dbReference type="Proteomes" id="UP000253529">
    <property type="component" value="Unassembled WGS sequence"/>
</dbReference>
<evidence type="ECO:0000313" key="3">
    <source>
        <dbReference type="Proteomes" id="UP000253529"/>
    </source>
</evidence>
<reference evidence="2 3" key="1">
    <citation type="submission" date="2018-06" db="EMBL/GenBank/DDBJ databases">
        <title>Genomic Encyclopedia of Type Strains, Phase IV (KMG-IV): sequencing the most valuable type-strain genomes for metagenomic binning, comparative biology and taxonomic classification.</title>
        <authorList>
            <person name="Goeker M."/>
        </authorList>
    </citation>
    <scope>NUCLEOTIDE SEQUENCE [LARGE SCALE GENOMIC DNA]</scope>
    <source>
        <strain evidence="2 3">DSM 24875</strain>
    </source>
</reference>
<accession>A0A366FG28</accession>
<dbReference type="OrthoDB" id="9935933at2"/>
<comment type="caution">
    <text evidence="2">The sequence shown here is derived from an EMBL/GenBank/DDBJ whole genome shotgun (WGS) entry which is preliminary data.</text>
</comment>
<sequence length="88" mass="9606">MSEMKPRGSRFERGFRLGSEGEDGTHLRDTSGWPYSIYLQDDSVGGCDAVLCHGIQNLSDAEHLLAVCNGAEHPAIKSSLQVFAWAKP</sequence>
<name>A0A366FG28_9HYPH</name>